<feature type="domain" description="DUF7915" evidence="2">
    <location>
        <begin position="159"/>
        <end position="308"/>
    </location>
</feature>
<feature type="domain" description="DUF7913" evidence="1">
    <location>
        <begin position="6"/>
        <end position="124"/>
    </location>
</feature>
<dbReference type="Proteomes" id="UP001652600">
    <property type="component" value="Chromosome 3"/>
</dbReference>
<evidence type="ECO:0000259" key="1">
    <source>
        <dbReference type="Pfam" id="PF25500"/>
    </source>
</evidence>
<dbReference type="PANTHER" id="PTHR33913:SF1">
    <property type="entry name" value="DRBM DOMAIN-CONTAINING PROTEIN"/>
    <property type="match status" value="1"/>
</dbReference>
<dbReference type="PANTHER" id="PTHR33913">
    <property type="entry name" value="ALEURONE LAYER MORPHOGENESIS PROTEIN"/>
    <property type="match status" value="1"/>
</dbReference>
<dbReference type="RefSeq" id="XP_008445716.2">
    <property type="nucleotide sequence ID" value="XM_008447494.3"/>
</dbReference>
<dbReference type="Pfam" id="PF25502">
    <property type="entry name" value="DUF7915"/>
    <property type="match status" value="1"/>
</dbReference>
<dbReference type="InterPro" id="IPR057235">
    <property type="entry name" value="DUF7913"/>
</dbReference>
<keyword evidence="3" id="KW-1185">Reference proteome</keyword>
<dbReference type="AlphaFoldDB" id="A0A1S3BE29"/>
<evidence type="ECO:0000313" key="3">
    <source>
        <dbReference type="Proteomes" id="UP001652600"/>
    </source>
</evidence>
<dbReference type="InterPro" id="IPR057237">
    <property type="entry name" value="DUF7915"/>
</dbReference>
<dbReference type="GeneID" id="103488666"/>
<dbReference type="Gene3D" id="3.30.160.20">
    <property type="match status" value="1"/>
</dbReference>
<protein>
    <submittedName>
        <fullName evidence="4 5">Uncharacterized protein LOC103488666 isoform X1</fullName>
    </submittedName>
</protein>
<dbReference type="Pfam" id="PF25500">
    <property type="entry name" value="DUF7913"/>
    <property type="match status" value="1"/>
</dbReference>
<evidence type="ECO:0000259" key="2">
    <source>
        <dbReference type="Pfam" id="PF25502"/>
    </source>
</evidence>
<proteinExistence type="predicted"/>
<sequence length="683" mass="76688">MSAPGVCPTEDAIHALLDYLVEPMLPAKSSSRENPPEALLQSVAKQMHAVVLLYNFYHRKQHPHLEFLSFEAFCKLAVIVKPALLSHMKLMQSSDDIELENPEKQLSPAEKAIMDACDIATCLEASPDENIEGWPLSKVAVFLVDSKKEHCYLLFSFITQGVWSVIEQDIDSSEWQPETVDEERHVNKKKRVIKKPSKEGLVVDETKTQQVAYTAVKEATGINQSDLKILESHVVYSLSKEKSAVCFYMIQCTRSATEDVIQVPIRDVVNSLQDSLFRKSGRRWSITSKVEYFHILPYAKMALTWFHRESSSDKLGVIGEEKVDENLNRPERIDVIRRLKVQNNQNGASANNLNIRANIYGKGFERLPDKTNCVGSLHDAIYRPQSTSVDDLVPSYPVEKKKDVPNTSQAIVSYTKTYTKKITDRQVGNSYELMIPCMVNESDASESGIKAKDGILATNPCIAECSGEKIASGNLSDNISFDQNRNGDHALITCQSNAEHLSKLQAIIVSKETALSQAAIKALIRKRDKLSHQQRLIEDEIAQCDKNMQTILRGDEDDLVLKLDSVIDCCNDLCQSTAEDKSYQYFEENCSSQYVTRKRLSEAILCIQNPCQELDGICHKNNWILPVYGVSSLDGGFQANVFVKGMDFEYSSCGELCSDPRDARESAAMKMLGQLWRMANQAK</sequence>
<gene>
    <name evidence="4 5" type="primary">LOC103488666</name>
</gene>
<accession>A0A1S3BE29</accession>
<evidence type="ECO:0000313" key="4">
    <source>
        <dbReference type="RefSeq" id="XP_008445716.2"/>
    </source>
</evidence>
<dbReference type="KEGG" id="cmo:103488666"/>
<dbReference type="eggNOG" id="ENOG502QVPK">
    <property type="taxonomic scope" value="Eukaryota"/>
</dbReference>
<dbReference type="RefSeq" id="XP_008445717.2">
    <property type="nucleotide sequence ID" value="XM_008447495.3"/>
</dbReference>
<organism evidence="3 5">
    <name type="scientific">Cucumis melo</name>
    <name type="common">Muskmelon</name>
    <dbReference type="NCBI Taxonomy" id="3656"/>
    <lineage>
        <taxon>Eukaryota</taxon>
        <taxon>Viridiplantae</taxon>
        <taxon>Streptophyta</taxon>
        <taxon>Embryophyta</taxon>
        <taxon>Tracheophyta</taxon>
        <taxon>Spermatophyta</taxon>
        <taxon>Magnoliopsida</taxon>
        <taxon>eudicotyledons</taxon>
        <taxon>Gunneridae</taxon>
        <taxon>Pentapetalae</taxon>
        <taxon>rosids</taxon>
        <taxon>fabids</taxon>
        <taxon>Cucurbitales</taxon>
        <taxon>Cucurbitaceae</taxon>
        <taxon>Benincaseae</taxon>
        <taxon>Cucumis</taxon>
    </lineage>
</organism>
<reference evidence="4 5" key="1">
    <citation type="submission" date="2025-05" db="UniProtKB">
        <authorList>
            <consortium name="RefSeq"/>
        </authorList>
    </citation>
    <scope>IDENTIFICATION</scope>
    <source>
        <tissue evidence="4 5">Stem</tissue>
    </source>
</reference>
<evidence type="ECO:0000313" key="5">
    <source>
        <dbReference type="RefSeq" id="XP_008445717.2"/>
    </source>
</evidence>
<name>A0A1S3BE29_CUCME</name>
<dbReference type="SUPFAM" id="SSF54768">
    <property type="entry name" value="dsRNA-binding domain-like"/>
    <property type="match status" value="1"/>
</dbReference>